<keyword evidence="1" id="KW-0472">Membrane</keyword>
<feature type="domain" description="Sigma factor regulator C-terminal" evidence="2">
    <location>
        <begin position="212"/>
        <end position="378"/>
    </location>
</feature>
<accession>A0ABR5N6D0</accession>
<dbReference type="InterPro" id="IPR029101">
    <property type="entry name" value="Sigma_reg_N"/>
</dbReference>
<gene>
    <name evidence="4" type="ORF">AN963_14570</name>
</gene>
<dbReference type="RefSeq" id="WP_055745274.1">
    <property type="nucleotide sequence ID" value="NZ_LJJB01000010.1"/>
</dbReference>
<name>A0ABR5N6D0_BRECH</name>
<dbReference type="Pfam" id="PF13800">
    <property type="entry name" value="Sigma_reg_N"/>
    <property type="match status" value="1"/>
</dbReference>
<proteinExistence type="predicted"/>
<organism evidence="4 5">
    <name type="scientific">Brevibacillus choshinensis</name>
    <dbReference type="NCBI Taxonomy" id="54911"/>
    <lineage>
        <taxon>Bacteria</taxon>
        <taxon>Bacillati</taxon>
        <taxon>Bacillota</taxon>
        <taxon>Bacilli</taxon>
        <taxon>Bacillales</taxon>
        <taxon>Paenibacillaceae</taxon>
        <taxon>Brevibacillus</taxon>
    </lineage>
</organism>
<evidence type="ECO:0000313" key="5">
    <source>
        <dbReference type="Proteomes" id="UP000051063"/>
    </source>
</evidence>
<feature type="transmembrane region" description="Helical" evidence="1">
    <location>
        <begin position="83"/>
        <end position="105"/>
    </location>
</feature>
<evidence type="ECO:0000259" key="3">
    <source>
        <dbReference type="Pfam" id="PF13800"/>
    </source>
</evidence>
<dbReference type="EMBL" id="LJJB01000010">
    <property type="protein sequence ID" value="KQL46193.1"/>
    <property type="molecule type" value="Genomic_DNA"/>
</dbReference>
<reference evidence="4 5" key="1">
    <citation type="submission" date="2015-09" db="EMBL/GenBank/DDBJ databases">
        <title>Genome sequencing project for genomic taxonomy and phylogenomics of Bacillus-like bacteria.</title>
        <authorList>
            <person name="Liu B."/>
            <person name="Wang J."/>
            <person name="Zhu Y."/>
            <person name="Liu G."/>
            <person name="Chen Q."/>
            <person name="Chen Z."/>
            <person name="Lan J."/>
            <person name="Che J."/>
            <person name="Ge C."/>
            <person name="Shi H."/>
            <person name="Pan Z."/>
            <person name="Liu X."/>
        </authorList>
    </citation>
    <scope>NUCLEOTIDE SEQUENCE [LARGE SCALE GENOMIC DNA]</scope>
    <source>
        <strain evidence="4 5">DSM 8552</strain>
    </source>
</reference>
<dbReference type="InterPro" id="IPR025672">
    <property type="entry name" value="Sigma_reg_C_dom"/>
</dbReference>
<sequence>MTNNSDDSREQKLLAYLRGELDEREAKKLEDDVADDEEVTGRLERLLLGEGDGESQTQAAQTLSDEKQRAIIRRGKWKMRLTNSVYTFGIFFLVGAVLLVANGWIGSWMHDDLFRVTKDMVNFTQPGVSTGSSGSQVGVVYGQINMELREQVGAEEQNIGFLESTNFLWSVRAEPKWANGIRETKLFFRYPTDEKMTEEETAYLRTPAWNTMNRLPEGTVSQLAVSFDHPLTYDDYQKLIARHIFAHNAETVWFAIDTGVELKDHDQDGGNLLLSAGEVWGYAERNLDYGNAPIQVNGEGDRRTATFLAEMKYLTEHDRLTRDIGRILVSHQDPKVAERYAYLQEKGVRIYGAVLTGPTKELLKLQAEKSIAAAFLGKVEWWNWDRPGASGMQYSW</sequence>
<keyword evidence="5" id="KW-1185">Reference proteome</keyword>
<evidence type="ECO:0000256" key="1">
    <source>
        <dbReference type="SAM" id="Phobius"/>
    </source>
</evidence>
<protein>
    <submittedName>
        <fullName evidence="4">Anti-sigma factor</fullName>
    </submittedName>
</protein>
<dbReference type="Proteomes" id="UP000051063">
    <property type="component" value="Unassembled WGS sequence"/>
</dbReference>
<comment type="caution">
    <text evidence="4">The sequence shown here is derived from an EMBL/GenBank/DDBJ whole genome shotgun (WGS) entry which is preliminary data.</text>
</comment>
<dbReference type="Pfam" id="PF13791">
    <property type="entry name" value="Sigma_reg_C"/>
    <property type="match status" value="1"/>
</dbReference>
<evidence type="ECO:0000259" key="2">
    <source>
        <dbReference type="Pfam" id="PF13791"/>
    </source>
</evidence>
<keyword evidence="1" id="KW-1133">Transmembrane helix</keyword>
<feature type="domain" description="Sigma factor regulator N-terminal" evidence="3">
    <location>
        <begin position="70"/>
        <end position="156"/>
    </location>
</feature>
<keyword evidence="1" id="KW-0812">Transmembrane</keyword>
<evidence type="ECO:0000313" key="4">
    <source>
        <dbReference type="EMBL" id="KQL46193.1"/>
    </source>
</evidence>